<evidence type="ECO:0000313" key="4">
    <source>
        <dbReference type="Proteomes" id="UP000235659"/>
    </source>
</evidence>
<dbReference type="Pfam" id="PF11769">
    <property type="entry name" value="DUF3313"/>
    <property type="match status" value="1"/>
</dbReference>
<proteinExistence type="predicted"/>
<dbReference type="Proteomes" id="UP000235659">
    <property type="component" value="Unassembled WGS sequence"/>
</dbReference>
<keyword evidence="4" id="KW-1185">Reference proteome</keyword>
<accession>A0A2N7WBX6</accession>
<dbReference type="RefSeq" id="WP_102634917.1">
    <property type="nucleotide sequence ID" value="NZ_CADIJZ010000024.1"/>
</dbReference>
<evidence type="ECO:0000313" key="5">
    <source>
        <dbReference type="Proteomes" id="UP000494205"/>
    </source>
</evidence>
<dbReference type="PROSITE" id="PS51257">
    <property type="entry name" value="PROKAR_LIPOPROTEIN"/>
    <property type="match status" value="1"/>
</dbReference>
<evidence type="ECO:0000313" key="2">
    <source>
        <dbReference type="EMBL" id="CAB3726843.1"/>
    </source>
</evidence>
<name>A0A2N7WBX6_9BURK</name>
<reference evidence="3 4" key="1">
    <citation type="submission" date="2018-01" db="EMBL/GenBank/DDBJ databases">
        <title>Whole genome analyses suggest that Burkholderia sensu lato contains two further novel genera in the rhizoxinica-symbiotica group Mycetohabitans gen. nov., and Trinickia gen. nov.: implications for the evolution of diazotrophy and nodulation in the Burkholderiaceae.</title>
        <authorList>
            <person name="Estrada-de los Santos P."/>
            <person name="Palmer M."/>
            <person name="Chavez-Ramirez B."/>
            <person name="Beukes C."/>
            <person name="Steenkamp E.T."/>
            <person name="Hirsch A.M."/>
            <person name="Manyaka P."/>
            <person name="Maluk M."/>
            <person name="Lafos M."/>
            <person name="Crook M."/>
            <person name="Gross E."/>
            <person name="Simon M.F."/>
            <person name="Bueno dos Reis Junior F."/>
            <person name="Poole P.S."/>
            <person name="Venter S.N."/>
            <person name="James E.K."/>
        </authorList>
    </citation>
    <scope>NUCLEOTIDE SEQUENCE [LARGE SCALE GENOMIC DNA]</scope>
    <source>
        <strain evidence="3 4">WSM 3937</strain>
    </source>
</reference>
<feature type="signal peptide" evidence="1">
    <location>
        <begin position="1"/>
        <end position="25"/>
    </location>
</feature>
<protein>
    <submittedName>
        <fullName evidence="3">DUF3313 domain-containing protein</fullName>
    </submittedName>
</protein>
<gene>
    <name evidence="3" type="ORF">C0Z16_25910</name>
    <name evidence="2" type="ORF">LMG27174_05441</name>
</gene>
<evidence type="ECO:0000256" key="1">
    <source>
        <dbReference type="SAM" id="SignalP"/>
    </source>
</evidence>
<feature type="chain" id="PRO_5044384231" evidence="1">
    <location>
        <begin position="26"/>
        <end position="220"/>
    </location>
</feature>
<evidence type="ECO:0000313" key="3">
    <source>
        <dbReference type="EMBL" id="PMS26908.1"/>
    </source>
</evidence>
<dbReference type="AlphaFoldDB" id="A0A2N7WBX6"/>
<dbReference type="EMBL" id="CADIJZ010000024">
    <property type="protein sequence ID" value="CAB3726843.1"/>
    <property type="molecule type" value="Genomic_DNA"/>
</dbReference>
<reference evidence="2 5" key="2">
    <citation type="submission" date="2020-04" db="EMBL/GenBank/DDBJ databases">
        <authorList>
            <person name="De Canck E."/>
        </authorList>
    </citation>
    <scope>NUCLEOTIDE SEQUENCE [LARGE SCALE GENOMIC DNA]</scope>
    <source>
        <strain evidence="2 5">LMG 27174</strain>
    </source>
</reference>
<dbReference type="Proteomes" id="UP000494205">
    <property type="component" value="Unassembled WGS sequence"/>
</dbReference>
<dbReference type="InterPro" id="IPR021747">
    <property type="entry name" value="DUF3313"/>
</dbReference>
<dbReference type="EMBL" id="PNXY01000022">
    <property type="protein sequence ID" value="PMS26908.1"/>
    <property type="molecule type" value="Genomic_DNA"/>
</dbReference>
<organism evidence="2 5">
    <name type="scientific">Paraburkholderia rhynchosiae</name>
    <dbReference type="NCBI Taxonomy" id="487049"/>
    <lineage>
        <taxon>Bacteria</taxon>
        <taxon>Pseudomonadati</taxon>
        <taxon>Pseudomonadota</taxon>
        <taxon>Betaproteobacteria</taxon>
        <taxon>Burkholderiales</taxon>
        <taxon>Burkholderiaceae</taxon>
        <taxon>Paraburkholderia</taxon>
    </lineage>
</organism>
<dbReference type="OrthoDB" id="7585546at2"/>
<keyword evidence="1" id="KW-0732">Signal</keyword>
<sequence length="220" mass="23689">MNRFSNAHTLAVATLCMALVGCSSVQPVAYSGLASSSELKTEPQNSSVRMPYRYATQVDWRRYKRIVIDPVAIYRGADDQFGDMGDQDKTTLANYAQSAFAKKLGKRFEVASDSGASTLRLKVTLTGAGTTTPVLGPFTHFDIGGNLYNGVQAIRGREAAFSGYVIYAVELRDASTNQLLQAYVTKQYPNAMNLAAAFGSLGAAKTGIDKGADELAEQFK</sequence>